<dbReference type="Pfam" id="PF13561">
    <property type="entry name" value="adh_short_C2"/>
    <property type="match status" value="1"/>
</dbReference>
<reference evidence="4 5" key="1">
    <citation type="submission" date="2019-03" db="EMBL/GenBank/DDBJ databases">
        <title>Draft Genome Sequence of Massilia arenosa sp. nov., a Novel Massilia Species Isolated from a Sandy-loam Maize Soil.</title>
        <authorList>
            <person name="Raths R."/>
            <person name="Peta V."/>
            <person name="Bucking H."/>
        </authorList>
    </citation>
    <scope>NUCLEOTIDE SEQUENCE [LARGE SCALE GENOMIC DNA]</scope>
    <source>
        <strain evidence="4 5">MC02</strain>
    </source>
</reference>
<evidence type="ECO:0000313" key="5">
    <source>
        <dbReference type="Proteomes" id="UP000298438"/>
    </source>
</evidence>
<protein>
    <submittedName>
        <fullName evidence="4">3-oxoacyl-ACP reductase FabG</fullName>
    </submittedName>
</protein>
<comment type="similarity">
    <text evidence="1">Belongs to the short-chain dehydrogenases/reductases (SDR) family.</text>
</comment>
<dbReference type="PANTHER" id="PTHR43639">
    <property type="entry name" value="OXIDOREDUCTASE, SHORT-CHAIN DEHYDROGENASE/REDUCTASE FAMILY (AFU_ORTHOLOGUE AFUA_5G02870)"/>
    <property type="match status" value="1"/>
</dbReference>
<evidence type="ECO:0000256" key="2">
    <source>
        <dbReference type="ARBA" id="ARBA00023002"/>
    </source>
</evidence>
<dbReference type="EMBL" id="SPVF01000133">
    <property type="protein sequence ID" value="TFW20287.1"/>
    <property type="molecule type" value="Genomic_DNA"/>
</dbReference>
<comment type="caution">
    <text evidence="4">The sequence shown here is derived from an EMBL/GenBank/DDBJ whole genome shotgun (WGS) entry which is preliminary data.</text>
</comment>
<name>A0A4Y9SCS2_9BURK</name>
<keyword evidence="5" id="KW-1185">Reference proteome</keyword>
<dbReference type="SUPFAM" id="SSF51735">
    <property type="entry name" value="NAD(P)-binding Rossmann-fold domains"/>
    <property type="match status" value="1"/>
</dbReference>
<proteinExistence type="inferred from homology"/>
<dbReference type="Proteomes" id="UP000298438">
    <property type="component" value="Unassembled WGS sequence"/>
</dbReference>
<dbReference type="InterPro" id="IPR036291">
    <property type="entry name" value="NAD(P)-bd_dom_sf"/>
</dbReference>
<dbReference type="PRINTS" id="PR00081">
    <property type="entry name" value="GDHRDH"/>
</dbReference>
<dbReference type="AlphaFoldDB" id="A0A4Y9SCS2"/>
<dbReference type="InterPro" id="IPR002347">
    <property type="entry name" value="SDR_fam"/>
</dbReference>
<keyword evidence="2" id="KW-0560">Oxidoreductase</keyword>
<feature type="domain" description="Ketoreductase" evidence="3">
    <location>
        <begin position="8"/>
        <end position="187"/>
    </location>
</feature>
<dbReference type="CDD" id="cd05233">
    <property type="entry name" value="SDR_c"/>
    <property type="match status" value="1"/>
</dbReference>
<sequence>MMADLSGKKAFVTGGARGIGAAIVRRLARDGAELAFTYVGSRDTAEALAAEIVSNGGKAQAIQADSADAAALSGAIAKAADRMGGLDILVANAGVFTPGTIDEFKLDDFDRTLAVNVRGVFVAAQEAARHLGSGGRIITIGSTNAGRAPFPGMAPYAMSKAAVAGLVRGLARDLGPRGITVNNVQPGPVDTDMNPDSGDFAAMVRASTALNRYADVSEIAAFVAWLSSAEASYLTGASLTIDGGFQA</sequence>
<dbReference type="PRINTS" id="PR00080">
    <property type="entry name" value="SDRFAMILY"/>
</dbReference>
<dbReference type="OrthoDB" id="9803333at2"/>
<dbReference type="PANTHER" id="PTHR43639:SF1">
    <property type="entry name" value="SHORT-CHAIN DEHYDROGENASE_REDUCTASE FAMILY PROTEIN"/>
    <property type="match status" value="1"/>
</dbReference>
<organism evidence="4 5">
    <name type="scientific">Zemynaea arenosa</name>
    <dbReference type="NCBI Taxonomy" id="2561931"/>
    <lineage>
        <taxon>Bacteria</taxon>
        <taxon>Pseudomonadati</taxon>
        <taxon>Pseudomonadota</taxon>
        <taxon>Betaproteobacteria</taxon>
        <taxon>Burkholderiales</taxon>
        <taxon>Oxalobacteraceae</taxon>
        <taxon>Telluria group</taxon>
        <taxon>Zemynaea</taxon>
    </lineage>
</organism>
<accession>A0A4Y9SCS2</accession>
<dbReference type="SMART" id="SM00822">
    <property type="entry name" value="PKS_KR"/>
    <property type="match status" value="1"/>
</dbReference>
<evidence type="ECO:0000259" key="3">
    <source>
        <dbReference type="SMART" id="SM00822"/>
    </source>
</evidence>
<dbReference type="InterPro" id="IPR057326">
    <property type="entry name" value="KR_dom"/>
</dbReference>
<dbReference type="FunFam" id="3.40.50.720:FF:000084">
    <property type="entry name" value="Short-chain dehydrogenase reductase"/>
    <property type="match status" value="1"/>
</dbReference>
<evidence type="ECO:0000256" key="1">
    <source>
        <dbReference type="ARBA" id="ARBA00006484"/>
    </source>
</evidence>
<dbReference type="Gene3D" id="3.40.50.720">
    <property type="entry name" value="NAD(P)-binding Rossmann-like Domain"/>
    <property type="match status" value="1"/>
</dbReference>
<dbReference type="GO" id="GO:0016491">
    <property type="term" value="F:oxidoreductase activity"/>
    <property type="evidence" value="ECO:0007669"/>
    <property type="project" value="UniProtKB-KW"/>
</dbReference>
<evidence type="ECO:0000313" key="4">
    <source>
        <dbReference type="EMBL" id="TFW20287.1"/>
    </source>
</evidence>
<gene>
    <name evidence="4" type="ORF">E4L96_10570</name>
</gene>